<sequence length="698" mass="79608">MGGGGSVQTVRYSTGWRAPEQDRKPSPKISKIRSQNYEEIKKQCLDQGALWEDPSFPAVNASVYHSYNLPYQFEWKRPSEICDDPQMFVGGATRFDVVQGELGNCWFLAAVGSLCATKSKELLHRVIPLDNSFAKGQYAGVFHFKIWQYGKWMDVVVDDRLPTLNGRLQYLHSPSNNEFWAALLEKAYAKLCASYEALSGGSSSEAMEDFTGGIVEHYELTKNVPDDLFNIMKKCYERQSLLCTSIDVSRMALESELPTGLVVGHAYSVTAVKSLKVRGHDVQLVRIRNPWGNKVEWNGAWSDKSSEWNMLGENERQELGLSFEDDGEFWMSYPDFTRNFHKLEICLLTPGTLCEERGRRWELTSEDGSWKQRVNAGGCRNYLNTFWTNPQYRIRVADRDDDSDEFGTVIVAIIQKERRKKKKEGFDLLTIGYSIYKVPEKDTGPLDMNFFKYNASAAKCPTFTNLREVSGRHKLQPGYYVIIPCTFQPHEEGDFLLRVFSEKKVTSGEVDEPTGLVGVKSEVGVFIDNKENDIRVLFKKISGADKEVDAYELQEMLNSHFKKELTFGGFSLETTRSMVAMMDSDRSGKLGYGEFKKLWVDLRQWQKVFKEFDRDGNGSFDSHELREALNSAGFTVANATFAALVMRYSDPRGRITFDEFILCAVKIKTMFAIFLQMKGKKPVAEFTLDQFIQTTMYA</sequence>
<evidence type="ECO:0000259" key="12">
    <source>
        <dbReference type="PROSITE" id="PS50222"/>
    </source>
</evidence>
<protein>
    <recommendedName>
        <fullName evidence="16">Calpain-3</fullName>
    </recommendedName>
</protein>
<dbReference type="GO" id="GO:0005509">
    <property type="term" value="F:calcium ion binding"/>
    <property type="evidence" value="ECO:0007669"/>
    <property type="project" value="InterPro"/>
</dbReference>
<evidence type="ECO:0000256" key="3">
    <source>
        <dbReference type="ARBA" id="ARBA00022723"/>
    </source>
</evidence>
<dbReference type="GO" id="GO:0005737">
    <property type="term" value="C:cytoplasm"/>
    <property type="evidence" value="ECO:0007669"/>
    <property type="project" value="TreeGrafter"/>
</dbReference>
<dbReference type="SMART" id="SM00054">
    <property type="entry name" value="EFh"/>
    <property type="match status" value="2"/>
</dbReference>
<keyword evidence="2 9" id="KW-0645">Protease</keyword>
<dbReference type="SMART" id="SM00720">
    <property type="entry name" value="calpain_III"/>
    <property type="match status" value="1"/>
</dbReference>
<dbReference type="FunFam" id="3.90.70.10:FF:000001">
    <property type="entry name" value="Calpain-1 catalytic subunit"/>
    <property type="match status" value="1"/>
</dbReference>
<dbReference type="PROSITE" id="PS50222">
    <property type="entry name" value="EF_HAND_2"/>
    <property type="match status" value="1"/>
</dbReference>
<dbReference type="Pfam" id="PF00648">
    <property type="entry name" value="Peptidase_C2"/>
    <property type="match status" value="1"/>
</dbReference>
<dbReference type="SMART" id="SM00230">
    <property type="entry name" value="CysPc"/>
    <property type="match status" value="1"/>
</dbReference>
<gene>
    <name evidence="13" type="ORF">CAPTEDRAFT_174522</name>
</gene>
<dbReference type="InterPro" id="IPR001300">
    <property type="entry name" value="Peptidase_C2_calpain_cat"/>
</dbReference>
<dbReference type="Gene3D" id="3.90.70.10">
    <property type="entry name" value="Cysteine proteinases"/>
    <property type="match status" value="1"/>
</dbReference>
<dbReference type="PROSITE" id="PS50203">
    <property type="entry name" value="CALPAIN_CAT"/>
    <property type="match status" value="1"/>
</dbReference>
<dbReference type="PANTHER" id="PTHR10183">
    <property type="entry name" value="CALPAIN"/>
    <property type="match status" value="1"/>
</dbReference>
<feature type="domain" description="Calpain catalytic" evidence="11">
    <location>
        <begin position="50"/>
        <end position="349"/>
    </location>
</feature>
<dbReference type="OrthoDB" id="424753at2759"/>
<dbReference type="InterPro" id="IPR022684">
    <property type="entry name" value="Calpain_cysteine_protease"/>
</dbReference>
<name>R7VIB6_CAPTE</name>
<dbReference type="EMBL" id="KB293367">
    <property type="protein sequence ID" value="ELU16041.1"/>
    <property type="molecule type" value="Genomic_DNA"/>
</dbReference>
<evidence type="ECO:0000256" key="8">
    <source>
        <dbReference type="PIRSR" id="PIRSR622684-1"/>
    </source>
</evidence>
<keyword evidence="7" id="KW-0106">Calcium</keyword>
<dbReference type="STRING" id="283909.R7VIB6"/>
<organism evidence="13">
    <name type="scientific">Capitella teleta</name>
    <name type="common">Polychaete worm</name>
    <dbReference type="NCBI Taxonomy" id="283909"/>
    <lineage>
        <taxon>Eukaryota</taxon>
        <taxon>Metazoa</taxon>
        <taxon>Spiralia</taxon>
        <taxon>Lophotrochozoa</taxon>
        <taxon>Annelida</taxon>
        <taxon>Polychaeta</taxon>
        <taxon>Sedentaria</taxon>
        <taxon>Scolecida</taxon>
        <taxon>Capitellidae</taxon>
        <taxon>Capitella</taxon>
    </lineage>
</organism>
<dbReference type="SUPFAM" id="SSF49758">
    <property type="entry name" value="Calpain large subunit, middle domain (domain III)"/>
    <property type="match status" value="1"/>
</dbReference>
<dbReference type="InterPro" id="IPR000169">
    <property type="entry name" value="Pept_cys_AS"/>
</dbReference>
<dbReference type="AlphaFoldDB" id="R7VIB6"/>
<dbReference type="InterPro" id="IPR022682">
    <property type="entry name" value="Calpain_domain_III"/>
</dbReference>
<evidence type="ECO:0000256" key="2">
    <source>
        <dbReference type="ARBA" id="ARBA00022670"/>
    </source>
</evidence>
<keyword evidence="3" id="KW-0479">Metal-binding</keyword>
<dbReference type="SUPFAM" id="SSF54001">
    <property type="entry name" value="Cysteine proteinases"/>
    <property type="match status" value="1"/>
</dbReference>
<evidence type="ECO:0000256" key="1">
    <source>
        <dbReference type="ARBA" id="ARBA00007623"/>
    </source>
</evidence>
<comment type="similarity">
    <text evidence="1">Belongs to the peptidase C2 family.</text>
</comment>
<dbReference type="GO" id="GO:0006508">
    <property type="term" value="P:proteolysis"/>
    <property type="evidence" value="ECO:0007669"/>
    <property type="project" value="UniProtKB-KW"/>
</dbReference>
<evidence type="ECO:0000313" key="15">
    <source>
        <dbReference type="Proteomes" id="UP000014760"/>
    </source>
</evidence>
<dbReference type="InterPro" id="IPR038765">
    <property type="entry name" value="Papain-like_cys_pep_sf"/>
</dbReference>
<reference evidence="14" key="3">
    <citation type="submission" date="2015-06" db="UniProtKB">
        <authorList>
            <consortium name="EnsemblMetazoa"/>
        </authorList>
    </citation>
    <scope>IDENTIFICATION</scope>
</reference>
<dbReference type="PRINTS" id="PR00704">
    <property type="entry name" value="CALPAIN"/>
</dbReference>
<dbReference type="SUPFAM" id="SSF47473">
    <property type="entry name" value="EF-hand"/>
    <property type="match status" value="1"/>
</dbReference>
<feature type="region of interest" description="Disordered" evidence="10">
    <location>
        <begin position="1"/>
        <end position="31"/>
    </location>
</feature>
<evidence type="ECO:0000259" key="11">
    <source>
        <dbReference type="PROSITE" id="PS50203"/>
    </source>
</evidence>
<dbReference type="CDD" id="cd00044">
    <property type="entry name" value="CysPc"/>
    <property type="match status" value="1"/>
</dbReference>
<keyword evidence="5 9" id="KW-0378">Hydrolase</keyword>
<dbReference type="Pfam" id="PF01067">
    <property type="entry name" value="Calpain_III"/>
    <property type="match status" value="1"/>
</dbReference>
<dbReference type="InterPro" id="IPR036213">
    <property type="entry name" value="Calpain_III_sf"/>
</dbReference>
<dbReference type="InterPro" id="IPR002048">
    <property type="entry name" value="EF_hand_dom"/>
</dbReference>
<feature type="domain" description="EF-hand" evidence="12">
    <location>
        <begin position="600"/>
        <end position="635"/>
    </location>
</feature>
<dbReference type="EMBL" id="AMQN01004367">
    <property type="status" value="NOT_ANNOTATED_CDS"/>
    <property type="molecule type" value="Genomic_DNA"/>
</dbReference>
<dbReference type="Pfam" id="PF13405">
    <property type="entry name" value="EF-hand_6"/>
    <property type="match status" value="1"/>
</dbReference>
<feature type="active site" evidence="8 9">
    <location>
        <position position="265"/>
    </location>
</feature>
<proteinExistence type="inferred from homology"/>
<reference evidence="13 15" key="2">
    <citation type="journal article" date="2013" name="Nature">
        <title>Insights into bilaterian evolution from three spiralian genomes.</title>
        <authorList>
            <person name="Simakov O."/>
            <person name="Marletaz F."/>
            <person name="Cho S.J."/>
            <person name="Edsinger-Gonzales E."/>
            <person name="Havlak P."/>
            <person name="Hellsten U."/>
            <person name="Kuo D.H."/>
            <person name="Larsson T."/>
            <person name="Lv J."/>
            <person name="Arendt D."/>
            <person name="Savage R."/>
            <person name="Osoegawa K."/>
            <person name="de Jong P."/>
            <person name="Grimwood J."/>
            <person name="Chapman J.A."/>
            <person name="Shapiro H."/>
            <person name="Aerts A."/>
            <person name="Otillar R.P."/>
            <person name="Terry A.Y."/>
            <person name="Boore J.L."/>
            <person name="Grigoriev I.V."/>
            <person name="Lindberg D.R."/>
            <person name="Seaver E.C."/>
            <person name="Weisblat D.A."/>
            <person name="Putnam N.H."/>
            <person name="Rokhsar D.S."/>
        </authorList>
    </citation>
    <scope>NUCLEOTIDE SEQUENCE</scope>
    <source>
        <strain evidence="13 15">I ESC-2004</strain>
    </source>
</reference>
<evidence type="ECO:0000256" key="9">
    <source>
        <dbReference type="PROSITE-ProRule" id="PRU00239"/>
    </source>
</evidence>
<dbReference type="InterPro" id="IPR011992">
    <property type="entry name" value="EF-hand-dom_pair"/>
</dbReference>
<evidence type="ECO:0000256" key="4">
    <source>
        <dbReference type="ARBA" id="ARBA00022737"/>
    </source>
</evidence>
<dbReference type="PROSITE" id="PS00139">
    <property type="entry name" value="THIOL_PROTEASE_CYS"/>
    <property type="match status" value="1"/>
</dbReference>
<dbReference type="Proteomes" id="UP000014760">
    <property type="component" value="Unassembled WGS sequence"/>
</dbReference>
<dbReference type="GO" id="GO:0004198">
    <property type="term" value="F:calcium-dependent cysteine-type endopeptidase activity"/>
    <property type="evidence" value="ECO:0007669"/>
    <property type="project" value="InterPro"/>
</dbReference>
<evidence type="ECO:0000313" key="14">
    <source>
        <dbReference type="EnsemblMetazoa" id="CapteP174522"/>
    </source>
</evidence>
<evidence type="ECO:0000256" key="5">
    <source>
        <dbReference type="ARBA" id="ARBA00022801"/>
    </source>
</evidence>
<keyword evidence="15" id="KW-1185">Reference proteome</keyword>
<dbReference type="FunFam" id="2.60.120.380:FF:000001">
    <property type="entry name" value="Calpain-1 catalytic subunit"/>
    <property type="match status" value="1"/>
</dbReference>
<evidence type="ECO:0000313" key="13">
    <source>
        <dbReference type="EMBL" id="ELU16041.1"/>
    </source>
</evidence>
<dbReference type="PANTHER" id="PTHR10183:SF433">
    <property type="entry name" value="CALPAIN-A-RELATED"/>
    <property type="match status" value="1"/>
</dbReference>
<dbReference type="InterPro" id="IPR022683">
    <property type="entry name" value="Calpain_III"/>
</dbReference>
<keyword evidence="4" id="KW-0677">Repeat</keyword>
<feature type="active site" evidence="8 9">
    <location>
        <position position="289"/>
    </location>
</feature>
<keyword evidence="6 9" id="KW-0788">Thiol protease</keyword>
<dbReference type="CDD" id="cd00214">
    <property type="entry name" value="Calpain_III"/>
    <property type="match status" value="1"/>
</dbReference>
<evidence type="ECO:0008006" key="16">
    <source>
        <dbReference type="Google" id="ProtNLM"/>
    </source>
</evidence>
<dbReference type="OMA" id="FRVFWNK"/>
<dbReference type="Gene3D" id="1.10.238.10">
    <property type="entry name" value="EF-hand"/>
    <property type="match status" value="1"/>
</dbReference>
<feature type="active site" evidence="8 9">
    <location>
        <position position="105"/>
    </location>
</feature>
<evidence type="ECO:0000256" key="6">
    <source>
        <dbReference type="ARBA" id="ARBA00022807"/>
    </source>
</evidence>
<dbReference type="CDD" id="cd16196">
    <property type="entry name" value="EFh_PEF_CalpA_B"/>
    <property type="match status" value="1"/>
</dbReference>
<dbReference type="EnsemblMetazoa" id="CapteT174522">
    <property type="protein sequence ID" value="CapteP174522"/>
    <property type="gene ID" value="CapteG174522"/>
</dbReference>
<evidence type="ECO:0000256" key="7">
    <source>
        <dbReference type="ARBA" id="ARBA00022837"/>
    </source>
</evidence>
<reference evidence="15" key="1">
    <citation type="submission" date="2012-12" db="EMBL/GenBank/DDBJ databases">
        <authorList>
            <person name="Hellsten U."/>
            <person name="Grimwood J."/>
            <person name="Chapman J.A."/>
            <person name="Shapiro H."/>
            <person name="Aerts A."/>
            <person name="Otillar R.P."/>
            <person name="Terry A.Y."/>
            <person name="Boore J.L."/>
            <person name="Simakov O."/>
            <person name="Marletaz F."/>
            <person name="Cho S.-J."/>
            <person name="Edsinger-Gonzales E."/>
            <person name="Havlak P."/>
            <person name="Kuo D.-H."/>
            <person name="Larsson T."/>
            <person name="Lv J."/>
            <person name="Arendt D."/>
            <person name="Savage R."/>
            <person name="Osoegawa K."/>
            <person name="de Jong P."/>
            <person name="Lindberg D.R."/>
            <person name="Seaver E.C."/>
            <person name="Weisblat D.A."/>
            <person name="Putnam N.H."/>
            <person name="Grigoriev I.V."/>
            <person name="Rokhsar D.S."/>
        </authorList>
    </citation>
    <scope>NUCLEOTIDE SEQUENCE</scope>
    <source>
        <strain evidence="15">I ESC-2004</strain>
    </source>
</reference>
<dbReference type="HOGENOM" id="CLU_010982_0_1_1"/>
<accession>R7VIB6</accession>
<dbReference type="Gene3D" id="2.60.120.380">
    <property type="match status" value="1"/>
</dbReference>
<dbReference type="InterPro" id="IPR033883">
    <property type="entry name" value="C2_III"/>
</dbReference>
<evidence type="ECO:0000256" key="10">
    <source>
        <dbReference type="SAM" id="MobiDB-lite"/>
    </source>
</evidence>